<feature type="compositionally biased region" description="Polar residues" evidence="6">
    <location>
        <begin position="461"/>
        <end position="473"/>
    </location>
</feature>
<evidence type="ECO:0000259" key="7">
    <source>
        <dbReference type="PROSITE" id="PS50157"/>
    </source>
</evidence>
<keyword evidence="1" id="KW-0479">Metal-binding</keyword>
<dbReference type="InterPro" id="IPR013087">
    <property type="entry name" value="Znf_C2H2_type"/>
</dbReference>
<dbReference type="GO" id="GO:0000981">
    <property type="term" value="F:DNA-binding transcription factor activity, RNA polymerase II-specific"/>
    <property type="evidence" value="ECO:0007669"/>
    <property type="project" value="TreeGrafter"/>
</dbReference>
<evidence type="ECO:0000313" key="8">
    <source>
        <dbReference type="EMBL" id="KAK7574278.1"/>
    </source>
</evidence>
<dbReference type="GO" id="GO:0000977">
    <property type="term" value="F:RNA polymerase II transcription regulatory region sequence-specific DNA binding"/>
    <property type="evidence" value="ECO:0007669"/>
    <property type="project" value="TreeGrafter"/>
</dbReference>
<comment type="caution">
    <text evidence="8">The sequence shown here is derived from an EMBL/GenBank/DDBJ whole genome shotgun (WGS) entry which is preliminary data.</text>
</comment>
<feature type="domain" description="C2H2-type" evidence="7">
    <location>
        <begin position="347"/>
        <end position="374"/>
    </location>
</feature>
<dbReference type="EMBL" id="JBBCAQ010000037">
    <property type="protein sequence ID" value="KAK7574278.1"/>
    <property type="molecule type" value="Genomic_DNA"/>
</dbReference>
<dbReference type="SMART" id="SM00355">
    <property type="entry name" value="ZnF_C2H2"/>
    <property type="match status" value="8"/>
</dbReference>
<dbReference type="PROSITE" id="PS00028">
    <property type="entry name" value="ZINC_FINGER_C2H2_1"/>
    <property type="match status" value="6"/>
</dbReference>
<evidence type="ECO:0000313" key="9">
    <source>
        <dbReference type="Proteomes" id="UP001367676"/>
    </source>
</evidence>
<dbReference type="PANTHER" id="PTHR24379">
    <property type="entry name" value="KRAB AND ZINC FINGER DOMAIN-CONTAINING"/>
    <property type="match status" value="1"/>
</dbReference>
<protein>
    <recommendedName>
        <fullName evidence="7">C2H2-type domain-containing protein</fullName>
    </recommendedName>
</protein>
<keyword evidence="2" id="KW-0677">Repeat</keyword>
<keyword evidence="4" id="KW-0862">Zinc</keyword>
<gene>
    <name evidence="8" type="ORF">V9T40_011469</name>
</gene>
<evidence type="ECO:0000256" key="3">
    <source>
        <dbReference type="ARBA" id="ARBA00022771"/>
    </source>
</evidence>
<organism evidence="8 9">
    <name type="scientific">Parthenolecanium corni</name>
    <dbReference type="NCBI Taxonomy" id="536013"/>
    <lineage>
        <taxon>Eukaryota</taxon>
        <taxon>Metazoa</taxon>
        <taxon>Ecdysozoa</taxon>
        <taxon>Arthropoda</taxon>
        <taxon>Hexapoda</taxon>
        <taxon>Insecta</taxon>
        <taxon>Pterygota</taxon>
        <taxon>Neoptera</taxon>
        <taxon>Paraneoptera</taxon>
        <taxon>Hemiptera</taxon>
        <taxon>Sternorrhyncha</taxon>
        <taxon>Coccoidea</taxon>
        <taxon>Coccidae</taxon>
        <taxon>Parthenolecanium</taxon>
    </lineage>
</organism>
<reference evidence="8 9" key="1">
    <citation type="submission" date="2024-03" db="EMBL/GenBank/DDBJ databases">
        <title>Adaptation during the transition from Ophiocordyceps entomopathogen to insect associate is accompanied by gene loss and intensified selection.</title>
        <authorList>
            <person name="Ward C.M."/>
            <person name="Onetto C.A."/>
            <person name="Borneman A.R."/>
        </authorList>
    </citation>
    <scope>NUCLEOTIDE SEQUENCE [LARGE SCALE GENOMIC DNA]</scope>
    <source>
        <strain evidence="8">AWRI1</strain>
        <tissue evidence="8">Single Adult Female</tissue>
    </source>
</reference>
<feature type="compositionally biased region" description="Low complexity" evidence="6">
    <location>
        <begin position="110"/>
        <end position="119"/>
    </location>
</feature>
<keyword evidence="3 5" id="KW-0863">Zinc-finger</keyword>
<dbReference type="InterPro" id="IPR036236">
    <property type="entry name" value="Znf_C2H2_sf"/>
</dbReference>
<feature type="domain" description="C2H2-type" evidence="7">
    <location>
        <begin position="375"/>
        <end position="397"/>
    </location>
</feature>
<feature type="domain" description="C2H2-type" evidence="7">
    <location>
        <begin position="178"/>
        <end position="205"/>
    </location>
</feature>
<feature type="region of interest" description="Disordered" evidence="6">
    <location>
        <begin position="66"/>
        <end position="174"/>
    </location>
</feature>
<feature type="compositionally biased region" description="Basic and acidic residues" evidence="6">
    <location>
        <begin position="70"/>
        <end position="91"/>
    </location>
</feature>
<evidence type="ECO:0000256" key="2">
    <source>
        <dbReference type="ARBA" id="ARBA00022737"/>
    </source>
</evidence>
<dbReference type="PANTHER" id="PTHR24379:SF127">
    <property type="entry name" value="BLOODY FINGERS-RELATED"/>
    <property type="match status" value="1"/>
</dbReference>
<sequence>MFEKLCRLCANLKDDLVNIFDNTTEMQKIQWQVYYILHIRMNLRSFRPEAGYLSDFFSSWQTESDMTNADQKDKSPSKSETSADKNSKFVGDEQYTVHAPDLLECKLGNEDNGNDSSNDTDYHPSYSSDEEITDSEKEAKSPQPLKKGSKTGATKSSTKKATTPSSSKKKSKVKREKRSCEVCRQTFITQVAYEDHLNIHTGDRPHACKLCEATFRKLRELKQHVRTIHSSKTFNCTLCSHVAKHKGKLTEHMKIMHEKPLKCGHCNYRTGEKSKIVQHIANKHSTELSFICEICGSGFKTKTALQSHRQNIHFPEPKMCQSCGILLPSVAKYNAHIFRCGKEKQRYPCEICGESYVNKEILKEHMNKHHGITPYECDICKKEFYQRNRLDAHRFVHLKPSFQCEICNQSFKRKDNMKKHMNKHFPPLVDDSASAAGQGASNHTDQAASGQSAQGVSSQATEAATNHSAQVASNHSNQAMPNHVVQGVPNYAIQGIPNLTLLAVPSQAIQIMPNLAVLAASTQAIQGMPNH</sequence>
<dbReference type="PROSITE" id="PS50157">
    <property type="entry name" value="ZINC_FINGER_C2H2_2"/>
    <property type="match status" value="6"/>
</dbReference>
<feature type="domain" description="C2H2-type" evidence="7">
    <location>
        <begin position="206"/>
        <end position="234"/>
    </location>
</feature>
<feature type="domain" description="C2H2-type" evidence="7">
    <location>
        <begin position="402"/>
        <end position="424"/>
    </location>
</feature>
<dbReference type="AlphaFoldDB" id="A0AAN9T9F4"/>
<dbReference type="Pfam" id="PF12874">
    <property type="entry name" value="zf-met"/>
    <property type="match status" value="1"/>
</dbReference>
<dbReference type="Gene3D" id="3.30.160.60">
    <property type="entry name" value="Classic Zinc Finger"/>
    <property type="match status" value="6"/>
</dbReference>
<keyword evidence="9" id="KW-1185">Reference proteome</keyword>
<dbReference type="Proteomes" id="UP001367676">
    <property type="component" value="Unassembled WGS sequence"/>
</dbReference>
<evidence type="ECO:0000256" key="5">
    <source>
        <dbReference type="PROSITE-ProRule" id="PRU00042"/>
    </source>
</evidence>
<evidence type="ECO:0000256" key="1">
    <source>
        <dbReference type="ARBA" id="ARBA00022723"/>
    </source>
</evidence>
<dbReference type="Pfam" id="PF13894">
    <property type="entry name" value="zf-C2H2_4"/>
    <property type="match status" value="1"/>
</dbReference>
<evidence type="ECO:0000256" key="4">
    <source>
        <dbReference type="ARBA" id="ARBA00022833"/>
    </source>
</evidence>
<proteinExistence type="predicted"/>
<evidence type="ECO:0000256" key="6">
    <source>
        <dbReference type="SAM" id="MobiDB-lite"/>
    </source>
</evidence>
<feature type="compositionally biased region" description="Low complexity" evidence="6">
    <location>
        <begin position="150"/>
        <end position="166"/>
    </location>
</feature>
<name>A0AAN9T9F4_9HEMI</name>
<dbReference type="GO" id="GO:0005634">
    <property type="term" value="C:nucleus"/>
    <property type="evidence" value="ECO:0007669"/>
    <property type="project" value="TreeGrafter"/>
</dbReference>
<accession>A0AAN9T9F4</accession>
<feature type="compositionally biased region" description="Low complexity" evidence="6">
    <location>
        <begin position="432"/>
        <end position="460"/>
    </location>
</feature>
<dbReference type="SUPFAM" id="SSF57667">
    <property type="entry name" value="beta-beta-alpha zinc fingers"/>
    <property type="match status" value="5"/>
</dbReference>
<feature type="region of interest" description="Disordered" evidence="6">
    <location>
        <begin position="421"/>
        <end position="473"/>
    </location>
</feature>
<feature type="domain" description="C2H2-type" evidence="7">
    <location>
        <begin position="290"/>
        <end position="318"/>
    </location>
</feature>
<dbReference type="GO" id="GO:0008270">
    <property type="term" value="F:zinc ion binding"/>
    <property type="evidence" value="ECO:0007669"/>
    <property type="project" value="UniProtKB-KW"/>
</dbReference>
<dbReference type="Pfam" id="PF00096">
    <property type="entry name" value="zf-C2H2"/>
    <property type="match status" value="2"/>
</dbReference>